<evidence type="ECO:0000256" key="6">
    <source>
        <dbReference type="ARBA" id="ARBA00022840"/>
    </source>
</evidence>
<feature type="domain" description="Disease resistance N-terminal" evidence="8">
    <location>
        <begin position="10"/>
        <end position="91"/>
    </location>
</feature>
<accession>A0A6G1C9F6</accession>
<evidence type="ECO:0000313" key="10">
    <source>
        <dbReference type="EMBL" id="KAF0896661.1"/>
    </source>
</evidence>
<keyword evidence="6" id="KW-0067">ATP-binding</keyword>
<sequence length="736" mass="82770">MAIVLDAFASYVRDLLTQVAQDEVTLLLGVSGEIANLEDRLHSLDDYLADAERRRITDQSVQGWVRKLKDAMYDATDILDLCHLKAMQRGGSSSAPVVDIGYLDSLLFCLRNPLFAHDIGSRIKALNARLDTICKSGAAFSFLKLEAYEDMAAPRRSSAADRKTDPVLERSAVVGEKIEEDTRALVQRLTKGKHANNTAMIIAVAVVGTGGIGKTTLAKKVFNDETIQEAFDKKIWLSVTQDVNEVELLRTAIKSAGGGSRDAQDSNKSLLVPALVDAIRDKRFFLVLDDVWSDGAWSSLLKAPFSHGAAGSRVLITTRLVSVARGMQAAHPFHHVDKLRPEDAWSLLKKQVVSSKMEELEIDDTLKDIGMQIIDKCDGLPLAVKVMGGLLRRREKRRADWEEVLQDFIRRLGEDGLVEDEKGVTEEEQRRIEEVFDELTPPLCLENFDIHGYFGQRLPRWMMSRVAGAYDRLLIVTMHDLACCTQLPDGLCWLPSLQFFQVYRAPAIKRVGPEFVTMQPSSSQRRHAHAFPRLKTMILTGMVEWEEWEWDQQLNTVQAMPALEELVLDNCKLRRLPPGLSSQATALTSMDLDNIKQLNSVEGFASLVKLELFDNPDLERVASLPRLQKLVIVRCPKMMALEEVPELQRLELHDDDMEELPGYLLKDVSPKHLLLDCSLELLTSIAVGESSPEWSKLSHIQHVKAYADQGDNERKWHVLYTRDPYSFETNIGNSTF</sequence>
<feature type="domain" description="NB-ARC" evidence="7">
    <location>
        <begin position="179"/>
        <end position="356"/>
    </location>
</feature>
<name>A0A6G1C9F6_9ORYZ</name>
<evidence type="ECO:0000256" key="5">
    <source>
        <dbReference type="ARBA" id="ARBA00022821"/>
    </source>
</evidence>
<feature type="domain" description="R13L1/DRL21-like LRR repeat region" evidence="9">
    <location>
        <begin position="425"/>
        <end position="502"/>
    </location>
</feature>
<dbReference type="SUPFAM" id="SSF52047">
    <property type="entry name" value="RNI-like"/>
    <property type="match status" value="1"/>
</dbReference>
<keyword evidence="2" id="KW-0433">Leucine-rich repeat</keyword>
<dbReference type="GO" id="GO:0006952">
    <property type="term" value="P:defense response"/>
    <property type="evidence" value="ECO:0007669"/>
    <property type="project" value="UniProtKB-KW"/>
</dbReference>
<dbReference type="PANTHER" id="PTHR36766:SF36">
    <property type="entry name" value="AAA+ ATPASE DOMAIN-CONTAINING PROTEIN"/>
    <property type="match status" value="1"/>
</dbReference>
<dbReference type="Gene3D" id="3.80.10.10">
    <property type="entry name" value="Ribonuclease Inhibitor"/>
    <property type="match status" value="1"/>
</dbReference>
<dbReference type="GO" id="GO:0005524">
    <property type="term" value="F:ATP binding"/>
    <property type="evidence" value="ECO:0007669"/>
    <property type="project" value="UniProtKB-KW"/>
</dbReference>
<dbReference type="InterPro" id="IPR041118">
    <property type="entry name" value="Rx_N"/>
</dbReference>
<evidence type="ECO:0000256" key="4">
    <source>
        <dbReference type="ARBA" id="ARBA00022741"/>
    </source>
</evidence>
<comment type="similarity">
    <text evidence="1">Belongs to the disease resistance NB-LRR family.</text>
</comment>
<dbReference type="Proteomes" id="UP000479710">
    <property type="component" value="Unassembled WGS sequence"/>
</dbReference>
<dbReference type="GO" id="GO:0051707">
    <property type="term" value="P:response to other organism"/>
    <property type="evidence" value="ECO:0007669"/>
    <property type="project" value="UniProtKB-ARBA"/>
</dbReference>
<dbReference type="PANTHER" id="PTHR36766">
    <property type="entry name" value="PLANT BROAD-SPECTRUM MILDEW RESISTANCE PROTEIN RPW8"/>
    <property type="match status" value="1"/>
</dbReference>
<comment type="caution">
    <text evidence="10">The sequence shown here is derived from an EMBL/GenBank/DDBJ whole genome shotgun (WGS) entry which is preliminary data.</text>
</comment>
<dbReference type="OrthoDB" id="762143at2759"/>
<dbReference type="InterPro" id="IPR038005">
    <property type="entry name" value="RX-like_CC"/>
</dbReference>
<dbReference type="Gene3D" id="1.10.8.430">
    <property type="entry name" value="Helical domain of apoptotic protease-activating factors"/>
    <property type="match status" value="1"/>
</dbReference>
<reference evidence="10 11" key="1">
    <citation type="submission" date="2019-11" db="EMBL/GenBank/DDBJ databases">
        <title>Whole genome sequence of Oryza granulata.</title>
        <authorList>
            <person name="Li W."/>
        </authorList>
    </citation>
    <scope>NUCLEOTIDE SEQUENCE [LARGE SCALE GENOMIC DNA]</scope>
    <source>
        <strain evidence="11">cv. Menghai</strain>
        <tissue evidence="10">Leaf</tissue>
    </source>
</reference>
<keyword evidence="11" id="KW-1185">Reference proteome</keyword>
<proteinExistence type="inferred from homology"/>
<evidence type="ECO:0000256" key="2">
    <source>
        <dbReference type="ARBA" id="ARBA00022614"/>
    </source>
</evidence>
<evidence type="ECO:0000313" key="11">
    <source>
        <dbReference type="Proteomes" id="UP000479710"/>
    </source>
</evidence>
<dbReference type="InterPro" id="IPR056789">
    <property type="entry name" value="LRR_R13L1-DRL21"/>
</dbReference>
<evidence type="ECO:0000256" key="3">
    <source>
        <dbReference type="ARBA" id="ARBA00022737"/>
    </source>
</evidence>
<dbReference type="PRINTS" id="PR00364">
    <property type="entry name" value="DISEASERSIST"/>
</dbReference>
<dbReference type="Pfam" id="PF18052">
    <property type="entry name" value="Rx_N"/>
    <property type="match status" value="1"/>
</dbReference>
<dbReference type="InterPro" id="IPR002182">
    <property type="entry name" value="NB-ARC"/>
</dbReference>
<evidence type="ECO:0000259" key="7">
    <source>
        <dbReference type="Pfam" id="PF00931"/>
    </source>
</evidence>
<protein>
    <submittedName>
        <fullName evidence="10">Uncharacterized protein</fullName>
    </submittedName>
</protein>
<dbReference type="CDD" id="cd14798">
    <property type="entry name" value="RX-CC_like"/>
    <property type="match status" value="1"/>
</dbReference>
<dbReference type="Pfam" id="PF00931">
    <property type="entry name" value="NB-ARC"/>
    <property type="match status" value="1"/>
</dbReference>
<evidence type="ECO:0000256" key="1">
    <source>
        <dbReference type="ARBA" id="ARBA00008894"/>
    </source>
</evidence>
<gene>
    <name evidence="10" type="ORF">E2562_026774</name>
</gene>
<dbReference type="AlphaFoldDB" id="A0A6G1C9F6"/>
<keyword evidence="4" id="KW-0547">Nucleotide-binding</keyword>
<dbReference type="Gene3D" id="1.20.5.4130">
    <property type="match status" value="1"/>
</dbReference>
<dbReference type="Gene3D" id="3.40.50.300">
    <property type="entry name" value="P-loop containing nucleotide triphosphate hydrolases"/>
    <property type="match status" value="1"/>
</dbReference>
<organism evidence="10 11">
    <name type="scientific">Oryza meyeriana var. granulata</name>
    <dbReference type="NCBI Taxonomy" id="110450"/>
    <lineage>
        <taxon>Eukaryota</taxon>
        <taxon>Viridiplantae</taxon>
        <taxon>Streptophyta</taxon>
        <taxon>Embryophyta</taxon>
        <taxon>Tracheophyta</taxon>
        <taxon>Spermatophyta</taxon>
        <taxon>Magnoliopsida</taxon>
        <taxon>Liliopsida</taxon>
        <taxon>Poales</taxon>
        <taxon>Poaceae</taxon>
        <taxon>BOP clade</taxon>
        <taxon>Oryzoideae</taxon>
        <taxon>Oryzeae</taxon>
        <taxon>Oryzinae</taxon>
        <taxon>Oryza</taxon>
        <taxon>Oryza meyeriana</taxon>
    </lineage>
</organism>
<dbReference type="EMBL" id="SPHZ02000010">
    <property type="protein sequence ID" value="KAF0896661.1"/>
    <property type="molecule type" value="Genomic_DNA"/>
</dbReference>
<keyword evidence="5" id="KW-0611">Plant defense</keyword>
<dbReference type="InterPro" id="IPR032675">
    <property type="entry name" value="LRR_dom_sf"/>
</dbReference>
<dbReference type="GO" id="GO:0043531">
    <property type="term" value="F:ADP binding"/>
    <property type="evidence" value="ECO:0007669"/>
    <property type="project" value="InterPro"/>
</dbReference>
<dbReference type="Pfam" id="PF25019">
    <property type="entry name" value="LRR_R13L1-DRL21"/>
    <property type="match status" value="1"/>
</dbReference>
<evidence type="ECO:0000259" key="9">
    <source>
        <dbReference type="Pfam" id="PF25019"/>
    </source>
</evidence>
<keyword evidence="3" id="KW-0677">Repeat</keyword>
<evidence type="ECO:0000259" key="8">
    <source>
        <dbReference type="Pfam" id="PF18052"/>
    </source>
</evidence>
<dbReference type="InterPro" id="IPR027417">
    <property type="entry name" value="P-loop_NTPase"/>
</dbReference>
<dbReference type="SUPFAM" id="SSF52540">
    <property type="entry name" value="P-loop containing nucleoside triphosphate hydrolases"/>
    <property type="match status" value="1"/>
</dbReference>
<dbReference type="InterPro" id="IPR042197">
    <property type="entry name" value="Apaf_helical"/>
</dbReference>